<organism evidence="1 2">
    <name type="scientific">Anaerostipes hadrus</name>
    <dbReference type="NCBI Taxonomy" id="649756"/>
    <lineage>
        <taxon>Bacteria</taxon>
        <taxon>Bacillati</taxon>
        <taxon>Bacillota</taxon>
        <taxon>Clostridia</taxon>
        <taxon>Lachnospirales</taxon>
        <taxon>Lachnospiraceae</taxon>
        <taxon>Anaerostipes</taxon>
    </lineage>
</organism>
<reference evidence="1 2" key="1">
    <citation type="submission" date="2015-09" db="EMBL/GenBank/DDBJ databases">
        <authorList>
            <consortium name="Pathogen Informatics"/>
        </authorList>
    </citation>
    <scope>NUCLEOTIDE SEQUENCE [LARGE SCALE GENOMIC DNA]</scope>
    <source>
        <strain evidence="1 2">2789STDY5834908</strain>
    </source>
</reference>
<evidence type="ECO:0000313" key="2">
    <source>
        <dbReference type="Proteomes" id="UP000095564"/>
    </source>
</evidence>
<protein>
    <submittedName>
        <fullName evidence="1">Uncharacterized protein</fullName>
    </submittedName>
</protein>
<proteinExistence type="predicted"/>
<dbReference type="AlphaFoldDB" id="A0A174JMB4"/>
<gene>
    <name evidence="1" type="ORF">ERS852520_00336</name>
</gene>
<name>A0A174JMB4_ANAHA</name>
<dbReference type="RefSeq" id="WP_055159196.1">
    <property type="nucleotide sequence ID" value="NZ_CZAU01000002.1"/>
</dbReference>
<sequence length="137" mass="15848">MNFEKYRKADTIKLYGIIADVYKKNEEGELIDSICSKDADWLTGKSIFVRSESFNFEQFVLNEINPHFIYDLKPKDITLCGGCLCFWIQEDADGIEDPNGEYLVSYTVAVSINGQYIDEEDLHEIFPNFKYNGENCE</sequence>
<dbReference type="Proteomes" id="UP000095564">
    <property type="component" value="Unassembled WGS sequence"/>
</dbReference>
<accession>A0A174JMB4</accession>
<evidence type="ECO:0000313" key="1">
    <source>
        <dbReference type="EMBL" id="CUO98199.1"/>
    </source>
</evidence>
<dbReference type="EMBL" id="CZAU01000002">
    <property type="protein sequence ID" value="CUO98199.1"/>
    <property type="molecule type" value="Genomic_DNA"/>
</dbReference>